<organism evidence="1 2">
    <name type="scientific">Frigoriglobus tundricola</name>
    <dbReference type="NCBI Taxonomy" id="2774151"/>
    <lineage>
        <taxon>Bacteria</taxon>
        <taxon>Pseudomonadati</taxon>
        <taxon>Planctomycetota</taxon>
        <taxon>Planctomycetia</taxon>
        <taxon>Gemmatales</taxon>
        <taxon>Gemmataceae</taxon>
        <taxon>Frigoriglobus</taxon>
    </lineage>
</organism>
<keyword evidence="2" id="KW-1185">Reference proteome</keyword>
<dbReference type="KEGG" id="ftj:FTUN_4195"/>
<dbReference type="RefSeq" id="WP_171472177.1">
    <property type="nucleotide sequence ID" value="NZ_CP053452.2"/>
</dbReference>
<evidence type="ECO:0000313" key="1">
    <source>
        <dbReference type="EMBL" id="QJW96638.1"/>
    </source>
</evidence>
<proteinExistence type="predicted"/>
<name>A0A6M5YRM1_9BACT</name>
<protein>
    <submittedName>
        <fullName evidence="1">Uncharacterized protein</fullName>
    </submittedName>
</protein>
<dbReference type="Proteomes" id="UP000503447">
    <property type="component" value="Chromosome"/>
</dbReference>
<evidence type="ECO:0000313" key="2">
    <source>
        <dbReference type="Proteomes" id="UP000503447"/>
    </source>
</evidence>
<dbReference type="EMBL" id="CP053452">
    <property type="protein sequence ID" value="QJW96638.1"/>
    <property type="molecule type" value="Genomic_DNA"/>
</dbReference>
<dbReference type="AlphaFoldDB" id="A0A6M5YRM1"/>
<sequence length="63" mass="6950">MPAQAPWPPARLLACAPQPRRWTIAEFHFIGEHGLFEGRRPILIDGAILEQGQMTPPFACALG</sequence>
<gene>
    <name evidence="1" type="ORF">FTUN_4195</name>
</gene>
<reference evidence="2" key="1">
    <citation type="submission" date="2020-05" db="EMBL/GenBank/DDBJ databases">
        <title>Frigoriglobus tundricola gen. nov., sp. nov., a psychrotolerant cellulolytic planctomycete of the family Gemmataceae with two divergent copies of 16S rRNA gene.</title>
        <authorList>
            <person name="Kulichevskaya I.S."/>
            <person name="Ivanova A.A."/>
            <person name="Naumoff D.G."/>
            <person name="Beletsky A.V."/>
            <person name="Rijpstra W.I.C."/>
            <person name="Sinninghe Damste J.S."/>
            <person name="Mardanov A.V."/>
            <person name="Ravin N.V."/>
            <person name="Dedysh S.N."/>
        </authorList>
    </citation>
    <scope>NUCLEOTIDE SEQUENCE [LARGE SCALE GENOMIC DNA]</scope>
    <source>
        <strain evidence="2">PL17</strain>
    </source>
</reference>
<accession>A0A6M5YRM1</accession>